<dbReference type="Gene3D" id="1.20.1250.20">
    <property type="entry name" value="MFS general substrate transporter like domains"/>
    <property type="match status" value="1"/>
</dbReference>
<reference evidence="13" key="2">
    <citation type="journal article" date="2024" name="Plant">
        <title>Genomic evolution and insights into agronomic trait innovations of Sesamum species.</title>
        <authorList>
            <person name="Miao H."/>
            <person name="Wang L."/>
            <person name="Qu L."/>
            <person name="Liu H."/>
            <person name="Sun Y."/>
            <person name="Le M."/>
            <person name="Wang Q."/>
            <person name="Wei S."/>
            <person name="Zheng Y."/>
            <person name="Lin W."/>
            <person name="Duan Y."/>
            <person name="Cao H."/>
            <person name="Xiong S."/>
            <person name="Wang X."/>
            <person name="Wei L."/>
            <person name="Li C."/>
            <person name="Ma Q."/>
            <person name="Ju M."/>
            <person name="Zhao R."/>
            <person name="Li G."/>
            <person name="Mu C."/>
            <person name="Tian Q."/>
            <person name="Mei H."/>
            <person name="Zhang T."/>
            <person name="Gao T."/>
            <person name="Zhang H."/>
        </authorList>
    </citation>
    <scope>NUCLEOTIDE SEQUENCE</scope>
    <source>
        <strain evidence="13">K16</strain>
    </source>
</reference>
<name>A0AAE2BKC0_9LAMI</name>
<evidence type="ECO:0000256" key="11">
    <source>
        <dbReference type="SAM" id="Phobius"/>
    </source>
</evidence>
<sequence length="490" mass="54086">MPDLQDNNVFKSKITDYVLACWIFAALSGLMFGYDTGIIAGVTGTDDFLNKFFPESYKKRAEELETNYCRHDDKSVQLFKSSIYLAAAVASFFAAKACSSLGRRPTLMMASVFFVSGSLSAAVAQTYRVLVLGRILYGIGIGFATEVAPLFLTEIAPLQHRAAVNILFQLFVTIGIFIGNLVNYGALMHPTGWRTSLGLATVPGLVILAGSIFITESPLSLVERGKETEGKGALRKYRGVEEIDAEFEQIVAACEQARQVKHPYLKLLGRSGIPPLFITITIQIFQQYTGINAIMFYASVLLQTMGFKSDMSLLSSLVIGLVNVCSNFMLIYVVDRVERRKLLLVACVQMFISQVGIGVILSFHLLETGTLDQSLAGVVVVLVCTFVMAFAWSWGPMGWLIPIEIFPIETRTVGYSIAVSSNMLFTFVISQTFLSMMCFLKYLIFFFFSTWILVMGIFVVFLLPETKGMPVDLMGVCMETTSCVEVVLQG</sequence>
<feature type="transmembrane region" description="Helical" evidence="11">
    <location>
        <begin position="439"/>
        <end position="463"/>
    </location>
</feature>
<feature type="transmembrane region" description="Helical" evidence="11">
    <location>
        <begin position="342"/>
        <end position="363"/>
    </location>
</feature>
<evidence type="ECO:0000313" key="14">
    <source>
        <dbReference type="Proteomes" id="UP001289374"/>
    </source>
</evidence>
<evidence type="ECO:0000256" key="4">
    <source>
        <dbReference type="ARBA" id="ARBA00022597"/>
    </source>
</evidence>
<dbReference type="GO" id="GO:0015293">
    <property type="term" value="F:symporter activity"/>
    <property type="evidence" value="ECO:0007669"/>
    <property type="project" value="UniProtKB-KW"/>
</dbReference>
<evidence type="ECO:0000256" key="7">
    <source>
        <dbReference type="ARBA" id="ARBA00022989"/>
    </source>
</evidence>
<feature type="transmembrane region" description="Helical" evidence="11">
    <location>
        <begin position="413"/>
        <end position="433"/>
    </location>
</feature>
<evidence type="ECO:0000256" key="5">
    <source>
        <dbReference type="ARBA" id="ARBA00022692"/>
    </source>
</evidence>
<keyword evidence="8 11" id="KW-0472">Membrane</keyword>
<dbReference type="CDD" id="cd17361">
    <property type="entry name" value="MFS_STP"/>
    <property type="match status" value="1"/>
</dbReference>
<dbReference type="InterPro" id="IPR020846">
    <property type="entry name" value="MFS_dom"/>
</dbReference>
<evidence type="ECO:0000256" key="8">
    <source>
        <dbReference type="ARBA" id="ARBA00023136"/>
    </source>
</evidence>
<organism evidence="13 14">
    <name type="scientific">Sesamum angolense</name>
    <dbReference type="NCBI Taxonomy" id="2727404"/>
    <lineage>
        <taxon>Eukaryota</taxon>
        <taxon>Viridiplantae</taxon>
        <taxon>Streptophyta</taxon>
        <taxon>Embryophyta</taxon>
        <taxon>Tracheophyta</taxon>
        <taxon>Spermatophyta</taxon>
        <taxon>Magnoliopsida</taxon>
        <taxon>eudicotyledons</taxon>
        <taxon>Gunneridae</taxon>
        <taxon>Pentapetalae</taxon>
        <taxon>asterids</taxon>
        <taxon>lamiids</taxon>
        <taxon>Lamiales</taxon>
        <taxon>Pedaliaceae</taxon>
        <taxon>Sesamum</taxon>
    </lineage>
</organism>
<dbReference type="PROSITE" id="PS50850">
    <property type="entry name" value="MFS"/>
    <property type="match status" value="1"/>
</dbReference>
<dbReference type="PRINTS" id="PR00171">
    <property type="entry name" value="SUGRTRNSPORT"/>
</dbReference>
<comment type="similarity">
    <text evidence="2 10">Belongs to the major facilitator superfamily. Sugar transporter (TC 2.A.1.1) family.</text>
</comment>
<evidence type="ECO:0000256" key="1">
    <source>
        <dbReference type="ARBA" id="ARBA00004141"/>
    </source>
</evidence>
<dbReference type="FunFam" id="1.20.1250.20:FF:000002">
    <property type="entry name" value="Sugar transport protein 13"/>
    <property type="match status" value="1"/>
</dbReference>
<evidence type="ECO:0000256" key="9">
    <source>
        <dbReference type="ARBA" id="ARBA00044504"/>
    </source>
</evidence>
<dbReference type="PANTHER" id="PTHR23500:SF371">
    <property type="entry name" value="OS07G0206600 PROTEIN"/>
    <property type="match status" value="1"/>
</dbReference>
<evidence type="ECO:0000256" key="10">
    <source>
        <dbReference type="RuleBase" id="RU003346"/>
    </source>
</evidence>
<dbReference type="PANTHER" id="PTHR23500">
    <property type="entry name" value="SOLUTE CARRIER FAMILY 2, FACILITATED GLUCOSE TRANSPORTER"/>
    <property type="match status" value="1"/>
</dbReference>
<keyword evidence="6" id="KW-0769">Symport</keyword>
<feature type="transmembrane region" description="Helical" evidence="11">
    <location>
        <begin position="375"/>
        <end position="401"/>
    </location>
</feature>
<dbReference type="InterPro" id="IPR005828">
    <property type="entry name" value="MFS_sugar_transport-like"/>
</dbReference>
<dbReference type="GO" id="GO:0015145">
    <property type="term" value="F:monosaccharide transmembrane transporter activity"/>
    <property type="evidence" value="ECO:0007669"/>
    <property type="project" value="InterPro"/>
</dbReference>
<comment type="subcellular location">
    <subcellularLocation>
        <location evidence="1">Membrane</location>
        <topology evidence="1">Multi-pass membrane protein</topology>
    </subcellularLocation>
</comment>
<feature type="domain" description="Major facilitator superfamily (MFS) profile" evidence="12">
    <location>
        <begin position="21"/>
        <end position="467"/>
    </location>
</feature>
<comment type="similarity">
    <text evidence="9">Belongs to the major facilitator superfamily. Phosphate:H(+) symporter (TC 2.A.1.9) family.</text>
</comment>
<evidence type="ECO:0000256" key="6">
    <source>
        <dbReference type="ARBA" id="ARBA00022847"/>
    </source>
</evidence>
<dbReference type="InterPro" id="IPR005829">
    <property type="entry name" value="Sugar_transporter_CS"/>
</dbReference>
<keyword evidence="3 10" id="KW-0813">Transport</keyword>
<accession>A0AAE2BKC0</accession>
<dbReference type="GO" id="GO:0016020">
    <property type="term" value="C:membrane"/>
    <property type="evidence" value="ECO:0007669"/>
    <property type="project" value="UniProtKB-SubCell"/>
</dbReference>
<dbReference type="AlphaFoldDB" id="A0AAE2BKC0"/>
<evidence type="ECO:0000256" key="2">
    <source>
        <dbReference type="ARBA" id="ARBA00010992"/>
    </source>
</evidence>
<feature type="transmembrane region" description="Helical" evidence="11">
    <location>
        <begin position="131"/>
        <end position="152"/>
    </location>
</feature>
<evidence type="ECO:0000313" key="13">
    <source>
        <dbReference type="EMBL" id="KAK4388563.1"/>
    </source>
</evidence>
<dbReference type="Pfam" id="PF00083">
    <property type="entry name" value="Sugar_tr"/>
    <property type="match status" value="1"/>
</dbReference>
<dbReference type="InterPro" id="IPR045262">
    <property type="entry name" value="STP/PLT_plant"/>
</dbReference>
<gene>
    <name evidence="13" type="ORF">Sango_2462900</name>
</gene>
<protein>
    <submittedName>
        <fullName evidence="13">Sugar transport protein 8</fullName>
    </submittedName>
</protein>
<dbReference type="InterPro" id="IPR003663">
    <property type="entry name" value="Sugar/inositol_transpt"/>
</dbReference>
<feature type="transmembrane region" description="Helical" evidence="11">
    <location>
        <begin position="312"/>
        <end position="335"/>
    </location>
</feature>
<keyword evidence="7 11" id="KW-1133">Transmembrane helix</keyword>
<dbReference type="InterPro" id="IPR036259">
    <property type="entry name" value="MFS_trans_sf"/>
</dbReference>
<dbReference type="SUPFAM" id="SSF103473">
    <property type="entry name" value="MFS general substrate transporter"/>
    <property type="match status" value="1"/>
</dbReference>
<keyword evidence="4 13" id="KW-0762">Sugar transport</keyword>
<dbReference type="PROSITE" id="PS00217">
    <property type="entry name" value="SUGAR_TRANSPORT_2"/>
    <property type="match status" value="1"/>
</dbReference>
<keyword evidence="5 11" id="KW-0812">Transmembrane</keyword>
<comment type="caution">
    <text evidence="13">The sequence shown here is derived from an EMBL/GenBank/DDBJ whole genome shotgun (WGS) entry which is preliminary data.</text>
</comment>
<feature type="transmembrane region" description="Helical" evidence="11">
    <location>
        <begin position="276"/>
        <end position="300"/>
    </location>
</feature>
<dbReference type="Proteomes" id="UP001289374">
    <property type="component" value="Unassembled WGS sequence"/>
</dbReference>
<feature type="transmembrane region" description="Helical" evidence="11">
    <location>
        <begin position="14"/>
        <end position="34"/>
    </location>
</feature>
<dbReference type="InterPro" id="IPR044778">
    <property type="entry name" value="MFS_STP/MST-like_plant"/>
</dbReference>
<proteinExistence type="inferred from homology"/>
<dbReference type="EMBL" id="JACGWL010000014">
    <property type="protein sequence ID" value="KAK4388563.1"/>
    <property type="molecule type" value="Genomic_DNA"/>
</dbReference>
<reference evidence="13" key="1">
    <citation type="submission" date="2020-06" db="EMBL/GenBank/DDBJ databases">
        <authorList>
            <person name="Li T."/>
            <person name="Hu X."/>
            <person name="Zhang T."/>
            <person name="Song X."/>
            <person name="Zhang H."/>
            <person name="Dai N."/>
            <person name="Sheng W."/>
            <person name="Hou X."/>
            <person name="Wei L."/>
        </authorList>
    </citation>
    <scope>NUCLEOTIDE SEQUENCE</scope>
    <source>
        <strain evidence="13">K16</strain>
        <tissue evidence="13">Leaf</tissue>
    </source>
</reference>
<feature type="transmembrane region" description="Helical" evidence="11">
    <location>
        <begin position="164"/>
        <end position="187"/>
    </location>
</feature>
<keyword evidence="14" id="KW-1185">Reference proteome</keyword>
<dbReference type="NCBIfam" id="TIGR00879">
    <property type="entry name" value="SP"/>
    <property type="match status" value="1"/>
</dbReference>
<feature type="transmembrane region" description="Helical" evidence="11">
    <location>
        <begin position="107"/>
        <end position="125"/>
    </location>
</feature>
<evidence type="ECO:0000256" key="3">
    <source>
        <dbReference type="ARBA" id="ARBA00022448"/>
    </source>
</evidence>
<evidence type="ECO:0000259" key="12">
    <source>
        <dbReference type="PROSITE" id="PS50850"/>
    </source>
</evidence>